<dbReference type="GO" id="GO:0004623">
    <property type="term" value="F:phospholipase A2 activity"/>
    <property type="evidence" value="ECO:0007669"/>
    <property type="project" value="InterPro"/>
</dbReference>
<dbReference type="Pfam" id="PF00068">
    <property type="entry name" value="Phospholip_A2_1"/>
    <property type="match status" value="1"/>
</dbReference>
<dbReference type="InterPro" id="IPR016090">
    <property type="entry name" value="PLA2-like_dom"/>
</dbReference>
<name>A0A3E0ISA3_9STAP</name>
<dbReference type="SUPFAM" id="SSF48619">
    <property type="entry name" value="Phospholipase A2, PLA2"/>
    <property type="match status" value="1"/>
</dbReference>
<feature type="domain" description="Phospholipase A2-like central" evidence="2">
    <location>
        <begin position="105"/>
        <end position="158"/>
    </location>
</feature>
<dbReference type="OrthoDB" id="5125543at2"/>
<dbReference type="AlphaFoldDB" id="A0A3E0ISA3"/>
<keyword evidence="1" id="KW-1133">Transmembrane helix</keyword>
<organism evidence="3 4">
    <name type="scientific">Staphylococcus felis</name>
    <dbReference type="NCBI Taxonomy" id="46127"/>
    <lineage>
        <taxon>Bacteria</taxon>
        <taxon>Bacillati</taxon>
        <taxon>Bacillota</taxon>
        <taxon>Bacilli</taxon>
        <taxon>Bacillales</taxon>
        <taxon>Staphylococcaceae</taxon>
        <taxon>Staphylococcus</taxon>
    </lineage>
</organism>
<sequence length="217" mass="24591">MLLSMSVSPFIAQAEEVTANSDKTIEVNENSSTDEIIEKYAETGRFYESYMMSDSFGFKANEEKMQNDNLSEEDKEAIREYTVTKNELGEKPSHSLLRAKLPMYHGNYCGKGNNGGKPIDRLDAACKAHDECYAKHGWGKCKCDTPFIAKAVKIAQNKKYSKNIVTKREMLLFCLLLLMQDVNSFKRMCLVTLSAPFIGSIFLTVGDIFRLFVKSDW</sequence>
<evidence type="ECO:0000313" key="4">
    <source>
        <dbReference type="Proteomes" id="UP000256562"/>
    </source>
</evidence>
<dbReference type="InterPro" id="IPR036444">
    <property type="entry name" value="PLipase_A2_dom_sf"/>
</dbReference>
<comment type="caution">
    <text evidence="3">The sequence shown here is derived from an EMBL/GenBank/DDBJ whole genome shotgun (WGS) entry which is preliminary data.</text>
</comment>
<dbReference type="Proteomes" id="UP000256562">
    <property type="component" value="Unassembled WGS sequence"/>
</dbReference>
<feature type="transmembrane region" description="Helical" evidence="1">
    <location>
        <begin position="193"/>
        <end position="213"/>
    </location>
</feature>
<protein>
    <recommendedName>
        <fullName evidence="2">Phospholipase A2-like central domain-containing protein</fullName>
    </recommendedName>
</protein>
<dbReference type="GO" id="GO:0006644">
    <property type="term" value="P:phospholipid metabolic process"/>
    <property type="evidence" value="ECO:0007669"/>
    <property type="project" value="InterPro"/>
</dbReference>
<dbReference type="EMBL" id="QKXQ01000080">
    <property type="protein sequence ID" value="REH99756.1"/>
    <property type="molecule type" value="Genomic_DNA"/>
</dbReference>
<reference evidence="3 4" key="1">
    <citation type="journal article" date="2018" name="Vet. Microbiol.">
        <title>Characterisation of Staphylococcus felis isolated from cats using whole genome sequencing.</title>
        <authorList>
            <person name="Worthing K."/>
            <person name="Pang S."/>
            <person name="Trott D.J."/>
            <person name="Abraham S."/>
            <person name="Coombs G.W."/>
            <person name="Jordan D."/>
            <person name="McIntyre L."/>
            <person name="Davies M.R."/>
            <person name="Norris J."/>
        </authorList>
    </citation>
    <scope>NUCLEOTIDE SEQUENCE [LARGE SCALE GENOMIC DNA]</scope>
    <source>
        <strain evidence="3 4">F9</strain>
    </source>
</reference>
<evidence type="ECO:0000256" key="1">
    <source>
        <dbReference type="SAM" id="Phobius"/>
    </source>
</evidence>
<proteinExistence type="predicted"/>
<evidence type="ECO:0000313" key="3">
    <source>
        <dbReference type="EMBL" id="REH99756.1"/>
    </source>
</evidence>
<keyword evidence="1" id="KW-0812">Transmembrane</keyword>
<evidence type="ECO:0000259" key="2">
    <source>
        <dbReference type="Pfam" id="PF00068"/>
    </source>
</evidence>
<gene>
    <name evidence="3" type="ORF">DOS83_01840</name>
</gene>
<keyword evidence="1" id="KW-0472">Membrane</keyword>
<dbReference type="Gene3D" id="1.20.90.10">
    <property type="entry name" value="Phospholipase A2 domain"/>
    <property type="match status" value="1"/>
</dbReference>
<dbReference type="GO" id="GO:0050482">
    <property type="term" value="P:arachidonate secretion"/>
    <property type="evidence" value="ECO:0007669"/>
    <property type="project" value="InterPro"/>
</dbReference>
<accession>A0A3E0ISA3</accession>